<feature type="transmembrane region" description="Helical" evidence="2">
    <location>
        <begin position="37"/>
        <end position="57"/>
    </location>
</feature>
<dbReference type="EMBL" id="LHXJ01000038">
    <property type="protein sequence ID" value="KXA90800.1"/>
    <property type="molecule type" value="Genomic_DNA"/>
</dbReference>
<evidence type="ECO:0000256" key="1">
    <source>
        <dbReference type="SAM" id="MobiDB-lite"/>
    </source>
</evidence>
<name>A0A133U9E1_9EURY</name>
<reference evidence="3 4" key="1">
    <citation type="journal article" date="2016" name="Sci. Rep.">
        <title>Metabolic traits of an uncultured archaeal lineage -MSBL1- from brine pools of the Red Sea.</title>
        <authorList>
            <person name="Mwirichia R."/>
            <person name="Alam I."/>
            <person name="Rashid M."/>
            <person name="Vinu M."/>
            <person name="Ba-Alawi W."/>
            <person name="Anthony Kamau A."/>
            <person name="Kamanda Ngugi D."/>
            <person name="Goker M."/>
            <person name="Klenk H.P."/>
            <person name="Bajic V."/>
            <person name="Stingl U."/>
        </authorList>
    </citation>
    <scope>NUCLEOTIDE SEQUENCE [LARGE SCALE GENOMIC DNA]</scope>
    <source>
        <strain evidence="3">SCGC-AAA259A05</strain>
    </source>
</reference>
<evidence type="ECO:0000313" key="4">
    <source>
        <dbReference type="Proteomes" id="UP000070163"/>
    </source>
</evidence>
<feature type="region of interest" description="Disordered" evidence="1">
    <location>
        <begin position="64"/>
        <end position="105"/>
    </location>
</feature>
<protein>
    <submittedName>
        <fullName evidence="3">Uncharacterized protein</fullName>
    </submittedName>
</protein>
<comment type="caution">
    <text evidence="3">The sequence shown here is derived from an EMBL/GenBank/DDBJ whole genome shotgun (WGS) entry which is preliminary data.</text>
</comment>
<organism evidence="3 4">
    <name type="scientific">candidate division MSBL1 archaeon SCGC-AAA259A05</name>
    <dbReference type="NCBI Taxonomy" id="1698259"/>
    <lineage>
        <taxon>Archaea</taxon>
        <taxon>Methanobacteriati</taxon>
        <taxon>Methanobacteriota</taxon>
        <taxon>candidate division MSBL1</taxon>
    </lineage>
</organism>
<dbReference type="AlphaFoldDB" id="A0A133U9E1"/>
<sequence>MCDEREDFFEYFQTSRKETELLKKKVSQRVHFSSLPSFGKVLIVLTSLFLAPVLFLLKRIADRGADSGEGPRGGSTKPLSEVPAPAPLLGVPRETPDPFPKGGDS</sequence>
<keyword evidence="4" id="KW-1185">Reference proteome</keyword>
<keyword evidence="2" id="KW-1133">Transmembrane helix</keyword>
<evidence type="ECO:0000313" key="3">
    <source>
        <dbReference type="EMBL" id="KXA90800.1"/>
    </source>
</evidence>
<evidence type="ECO:0000256" key="2">
    <source>
        <dbReference type="SAM" id="Phobius"/>
    </source>
</evidence>
<gene>
    <name evidence="3" type="ORF">AKJ57_03715</name>
</gene>
<keyword evidence="2" id="KW-0472">Membrane</keyword>
<keyword evidence="2" id="KW-0812">Transmembrane</keyword>
<dbReference type="Proteomes" id="UP000070163">
    <property type="component" value="Unassembled WGS sequence"/>
</dbReference>
<accession>A0A133U9E1</accession>
<proteinExistence type="predicted"/>